<organism evidence="1 2">
    <name type="scientific">Vararia minispora EC-137</name>
    <dbReference type="NCBI Taxonomy" id="1314806"/>
    <lineage>
        <taxon>Eukaryota</taxon>
        <taxon>Fungi</taxon>
        <taxon>Dikarya</taxon>
        <taxon>Basidiomycota</taxon>
        <taxon>Agaricomycotina</taxon>
        <taxon>Agaricomycetes</taxon>
        <taxon>Russulales</taxon>
        <taxon>Lachnocladiaceae</taxon>
        <taxon>Vararia</taxon>
    </lineage>
</organism>
<comment type="caution">
    <text evidence="1">The sequence shown here is derived from an EMBL/GenBank/DDBJ whole genome shotgun (WGS) entry which is preliminary data.</text>
</comment>
<sequence>MSVSVWDTEQVLHVNDIADADVVLLSREHQHPAMYYAHKFVIFSACPRITRYLKNWYDTPKGLRHVETGLSARVLYLVVMLSYPPHMRILGDNYPPLTSHEDYLALITVACELKMTAALKEARRALIFLSSAEPQWVYLAAYIGRLPDVCRAAAFEALRLRNRELSQSNPLTNELLRSVTGEAVQAFYDYHERCKDAIICDVFPKDTGRYDCAIPDPRMVGCLCEDRALQLFIRPYWDWYADAVYHLLNEKPHMTTVYAPELLASARERASHCPSCATHATAVFDLNVERLREDVERVIRQVPIPLPIKERDYNARPKKLPAVSGWTPALFPMKEKNVW</sequence>
<dbReference type="EMBL" id="MU273509">
    <property type="protein sequence ID" value="KAI0033948.1"/>
    <property type="molecule type" value="Genomic_DNA"/>
</dbReference>
<protein>
    <submittedName>
        <fullName evidence="1">Uncharacterized protein</fullName>
    </submittedName>
</protein>
<proteinExistence type="predicted"/>
<evidence type="ECO:0000313" key="2">
    <source>
        <dbReference type="Proteomes" id="UP000814128"/>
    </source>
</evidence>
<gene>
    <name evidence="1" type="ORF">K488DRAFT_84497</name>
</gene>
<dbReference type="Proteomes" id="UP000814128">
    <property type="component" value="Unassembled WGS sequence"/>
</dbReference>
<accession>A0ACB8QQK7</accession>
<evidence type="ECO:0000313" key="1">
    <source>
        <dbReference type="EMBL" id="KAI0033948.1"/>
    </source>
</evidence>
<reference evidence="1" key="2">
    <citation type="journal article" date="2022" name="New Phytol.">
        <title>Evolutionary transition to the ectomycorrhizal habit in the genomes of a hyperdiverse lineage of mushroom-forming fungi.</title>
        <authorList>
            <person name="Looney B."/>
            <person name="Miyauchi S."/>
            <person name="Morin E."/>
            <person name="Drula E."/>
            <person name="Courty P.E."/>
            <person name="Kohler A."/>
            <person name="Kuo A."/>
            <person name="LaButti K."/>
            <person name="Pangilinan J."/>
            <person name="Lipzen A."/>
            <person name="Riley R."/>
            <person name="Andreopoulos W."/>
            <person name="He G."/>
            <person name="Johnson J."/>
            <person name="Nolan M."/>
            <person name="Tritt A."/>
            <person name="Barry K.W."/>
            <person name="Grigoriev I.V."/>
            <person name="Nagy L.G."/>
            <person name="Hibbett D."/>
            <person name="Henrissat B."/>
            <person name="Matheny P.B."/>
            <person name="Labbe J."/>
            <person name="Martin F.M."/>
        </authorList>
    </citation>
    <scope>NUCLEOTIDE SEQUENCE</scope>
    <source>
        <strain evidence="1">EC-137</strain>
    </source>
</reference>
<reference evidence="1" key="1">
    <citation type="submission" date="2021-02" db="EMBL/GenBank/DDBJ databases">
        <authorList>
            <consortium name="DOE Joint Genome Institute"/>
            <person name="Ahrendt S."/>
            <person name="Looney B.P."/>
            <person name="Miyauchi S."/>
            <person name="Morin E."/>
            <person name="Drula E."/>
            <person name="Courty P.E."/>
            <person name="Chicoki N."/>
            <person name="Fauchery L."/>
            <person name="Kohler A."/>
            <person name="Kuo A."/>
            <person name="Labutti K."/>
            <person name="Pangilinan J."/>
            <person name="Lipzen A."/>
            <person name="Riley R."/>
            <person name="Andreopoulos W."/>
            <person name="He G."/>
            <person name="Johnson J."/>
            <person name="Barry K.W."/>
            <person name="Grigoriev I.V."/>
            <person name="Nagy L."/>
            <person name="Hibbett D."/>
            <person name="Henrissat B."/>
            <person name="Matheny P.B."/>
            <person name="Labbe J."/>
            <person name="Martin F."/>
        </authorList>
    </citation>
    <scope>NUCLEOTIDE SEQUENCE</scope>
    <source>
        <strain evidence="1">EC-137</strain>
    </source>
</reference>
<name>A0ACB8QQK7_9AGAM</name>
<keyword evidence="2" id="KW-1185">Reference proteome</keyword>